<keyword evidence="12" id="KW-1185">Reference proteome</keyword>
<dbReference type="InterPro" id="IPR036388">
    <property type="entry name" value="WH-like_DNA-bd_sf"/>
</dbReference>
<dbReference type="PRINTS" id="PR00056">
    <property type="entry name" value="HSFDOMAIN"/>
</dbReference>
<evidence type="ECO:0000256" key="1">
    <source>
        <dbReference type="ARBA" id="ARBA00004123"/>
    </source>
</evidence>
<feature type="compositionally biased region" description="Polar residues" evidence="9">
    <location>
        <begin position="410"/>
        <end position="420"/>
    </location>
</feature>
<feature type="compositionally biased region" description="Low complexity" evidence="9">
    <location>
        <begin position="421"/>
        <end position="440"/>
    </location>
</feature>
<dbReference type="FunFam" id="1.10.10.10:FF:000027">
    <property type="entry name" value="Heat shock transcription factor 1"/>
    <property type="match status" value="1"/>
</dbReference>
<keyword evidence="2" id="KW-0805">Transcription regulation</keyword>
<dbReference type="STRING" id="675824.A0A1E3QFW5"/>
<dbReference type="Pfam" id="PF00447">
    <property type="entry name" value="HSF_DNA-bind"/>
    <property type="match status" value="1"/>
</dbReference>
<protein>
    <recommendedName>
        <fullName evidence="6">Heat shock transcription factor</fullName>
    </recommendedName>
    <alternativeName>
        <fullName evidence="7">Heat shock factor protein</fullName>
    </alternativeName>
</protein>
<comment type="subcellular location">
    <subcellularLocation>
        <location evidence="1">Nucleus</location>
    </subcellularLocation>
</comment>
<dbReference type="InterPro" id="IPR036390">
    <property type="entry name" value="WH_DNA-bd_sf"/>
</dbReference>
<feature type="compositionally biased region" description="Basic residues" evidence="9">
    <location>
        <begin position="348"/>
        <end position="359"/>
    </location>
</feature>
<keyword evidence="5" id="KW-0539">Nucleus</keyword>
<evidence type="ECO:0000256" key="8">
    <source>
        <dbReference type="RuleBase" id="RU004020"/>
    </source>
</evidence>
<feature type="region of interest" description="Disordered" evidence="9">
    <location>
        <begin position="93"/>
        <end position="125"/>
    </location>
</feature>
<dbReference type="PROSITE" id="PS00434">
    <property type="entry name" value="HSF_DOMAIN"/>
    <property type="match status" value="1"/>
</dbReference>
<proteinExistence type="inferred from homology"/>
<organism evidence="11 12">
    <name type="scientific">Lipomyces starkeyi NRRL Y-11557</name>
    <dbReference type="NCBI Taxonomy" id="675824"/>
    <lineage>
        <taxon>Eukaryota</taxon>
        <taxon>Fungi</taxon>
        <taxon>Dikarya</taxon>
        <taxon>Ascomycota</taxon>
        <taxon>Saccharomycotina</taxon>
        <taxon>Lipomycetes</taxon>
        <taxon>Lipomycetales</taxon>
        <taxon>Lipomycetaceae</taxon>
        <taxon>Lipomyces</taxon>
    </lineage>
</organism>
<dbReference type="Proteomes" id="UP000094385">
    <property type="component" value="Unassembled WGS sequence"/>
</dbReference>
<feature type="compositionally biased region" description="Low complexity" evidence="9">
    <location>
        <begin position="369"/>
        <end position="387"/>
    </location>
</feature>
<gene>
    <name evidence="11" type="ORF">LIPSTDRAFT_101852</name>
</gene>
<dbReference type="EMBL" id="KV454289">
    <property type="protein sequence ID" value="ODQ76586.1"/>
    <property type="molecule type" value="Genomic_DNA"/>
</dbReference>
<dbReference type="GO" id="GO:0043565">
    <property type="term" value="F:sequence-specific DNA binding"/>
    <property type="evidence" value="ECO:0007669"/>
    <property type="project" value="InterPro"/>
</dbReference>
<sequence>MLEDTSIQHLISWTATNDSFVVSPNEEFSKVLSQYFKHTNISSFVRQLNMYGFHKVNDVFHAGSTTDSGQWEFKHGEGNFKRGDVESLRGIRRRASRQSVVQRDSISSSKSGSVSMPVTPISPNGTALPNNSSPGFLGDSAASHAAALAAANATAAMAASHRGSILGESTDAMRLATLENTMWQLQDSQLRLQARSDMVLESVRTCQDWLRSLISIVARLPFGSELPSVEAELRRLHDDVSRRGQLLVDESLAPYSQHLKVESSAAGDLSPHQRPDDRVNGGRKSVFRTQYPPPLEGIATGSGLLNQQSITSVPQSHQVSITSQYGPTLPLNPPMLRSRPGSYPSPSHVHRQQPTLRRHTSGDSRPDPSGRSWSDVSSSTDSSGDAGPVHGPRRSLPGAMYTEHSAFSGERSTIPSQTLGPHSQMLSPLSPSPASLSPLHQPLQGIASMRRESINPAVQFSSVNQHYRLHPVSPRMSPTSAPSTGSAHGHPPPSGLSQSLPPVPPSQVQPQIYTQQHQQLAQQQQTPTSAPSVTSSVPAPNNSTTSRQSVAVGVHSLLNPLEKEDCADESPPLSPLSTTRKRRKGM</sequence>
<evidence type="ECO:0000313" key="12">
    <source>
        <dbReference type="Proteomes" id="UP000094385"/>
    </source>
</evidence>
<evidence type="ECO:0000259" key="10">
    <source>
        <dbReference type="PROSITE" id="PS00434"/>
    </source>
</evidence>
<dbReference type="OrthoDB" id="60033at2759"/>
<dbReference type="SUPFAM" id="SSF46785">
    <property type="entry name" value="Winged helix' DNA-binding domain"/>
    <property type="match status" value="1"/>
</dbReference>
<feature type="domain" description="HSF-type DNA-binding" evidence="10">
    <location>
        <begin position="32"/>
        <end position="56"/>
    </location>
</feature>
<accession>A0A1E3QFW5</accession>
<dbReference type="InterPro" id="IPR000232">
    <property type="entry name" value="HSF_DNA-bd"/>
</dbReference>
<feature type="region of interest" description="Disordered" evidence="9">
    <location>
        <begin position="315"/>
        <end position="440"/>
    </location>
</feature>
<evidence type="ECO:0000256" key="7">
    <source>
        <dbReference type="ARBA" id="ARBA00084017"/>
    </source>
</evidence>
<evidence type="ECO:0000256" key="9">
    <source>
        <dbReference type="SAM" id="MobiDB-lite"/>
    </source>
</evidence>
<feature type="region of interest" description="Disordered" evidence="9">
    <location>
        <begin position="470"/>
        <end position="586"/>
    </location>
</feature>
<dbReference type="Gene3D" id="1.10.10.10">
    <property type="entry name" value="Winged helix-like DNA-binding domain superfamily/Winged helix DNA-binding domain"/>
    <property type="match status" value="1"/>
</dbReference>
<comment type="similarity">
    <text evidence="8">Belongs to the HSF family.</text>
</comment>
<evidence type="ECO:0000256" key="2">
    <source>
        <dbReference type="ARBA" id="ARBA00023015"/>
    </source>
</evidence>
<dbReference type="GO" id="GO:0005634">
    <property type="term" value="C:nucleus"/>
    <property type="evidence" value="ECO:0007669"/>
    <property type="project" value="UniProtKB-SubCell"/>
</dbReference>
<keyword evidence="3" id="KW-0238">DNA-binding</keyword>
<dbReference type="GO" id="GO:0003700">
    <property type="term" value="F:DNA-binding transcription factor activity"/>
    <property type="evidence" value="ECO:0007669"/>
    <property type="project" value="InterPro"/>
</dbReference>
<dbReference type="PANTHER" id="PTHR10015:SF396">
    <property type="entry name" value="FLOCCULATION SUPPRESSION PROTEIN"/>
    <property type="match status" value="1"/>
</dbReference>
<reference evidence="11 12" key="1">
    <citation type="journal article" date="2016" name="Proc. Natl. Acad. Sci. U.S.A.">
        <title>Comparative genomics of biotechnologically important yeasts.</title>
        <authorList>
            <person name="Riley R."/>
            <person name="Haridas S."/>
            <person name="Wolfe K.H."/>
            <person name="Lopes M.R."/>
            <person name="Hittinger C.T."/>
            <person name="Goeker M."/>
            <person name="Salamov A.A."/>
            <person name="Wisecaver J.H."/>
            <person name="Long T.M."/>
            <person name="Calvey C.H."/>
            <person name="Aerts A.L."/>
            <person name="Barry K.W."/>
            <person name="Choi C."/>
            <person name="Clum A."/>
            <person name="Coughlan A.Y."/>
            <person name="Deshpande S."/>
            <person name="Douglass A.P."/>
            <person name="Hanson S.J."/>
            <person name="Klenk H.-P."/>
            <person name="LaButti K.M."/>
            <person name="Lapidus A."/>
            <person name="Lindquist E.A."/>
            <person name="Lipzen A.M."/>
            <person name="Meier-Kolthoff J.P."/>
            <person name="Ohm R.A."/>
            <person name="Otillar R.P."/>
            <person name="Pangilinan J.L."/>
            <person name="Peng Y."/>
            <person name="Rokas A."/>
            <person name="Rosa C.A."/>
            <person name="Scheuner C."/>
            <person name="Sibirny A.A."/>
            <person name="Slot J.C."/>
            <person name="Stielow J.B."/>
            <person name="Sun H."/>
            <person name="Kurtzman C.P."/>
            <person name="Blackwell M."/>
            <person name="Grigoriev I.V."/>
            <person name="Jeffries T.W."/>
        </authorList>
    </citation>
    <scope>NUCLEOTIDE SEQUENCE [LARGE SCALE GENOMIC DNA]</scope>
    <source>
        <strain evidence="11 12">NRRL Y-11557</strain>
    </source>
</reference>
<evidence type="ECO:0000313" key="11">
    <source>
        <dbReference type="EMBL" id="ODQ76586.1"/>
    </source>
</evidence>
<dbReference type="SMART" id="SM00415">
    <property type="entry name" value="HSF"/>
    <property type="match status" value="1"/>
</dbReference>
<feature type="region of interest" description="Disordered" evidence="9">
    <location>
        <begin position="262"/>
        <end position="301"/>
    </location>
</feature>
<dbReference type="AlphaFoldDB" id="A0A1E3QFW5"/>
<dbReference type="PANTHER" id="PTHR10015">
    <property type="entry name" value="HEAT SHOCK TRANSCRIPTION FACTOR"/>
    <property type="match status" value="1"/>
</dbReference>
<keyword evidence="4" id="KW-0804">Transcription</keyword>
<evidence type="ECO:0000256" key="3">
    <source>
        <dbReference type="ARBA" id="ARBA00023125"/>
    </source>
</evidence>
<name>A0A1E3QFW5_LIPST</name>
<evidence type="ECO:0000256" key="6">
    <source>
        <dbReference type="ARBA" id="ARBA00068818"/>
    </source>
</evidence>
<evidence type="ECO:0000256" key="5">
    <source>
        <dbReference type="ARBA" id="ARBA00023242"/>
    </source>
</evidence>
<evidence type="ECO:0000256" key="4">
    <source>
        <dbReference type="ARBA" id="ARBA00023163"/>
    </source>
</evidence>
<feature type="compositionally biased region" description="Basic and acidic residues" evidence="9">
    <location>
        <begin position="271"/>
        <end position="280"/>
    </location>
</feature>
<feature type="compositionally biased region" description="Polar residues" evidence="9">
    <location>
        <begin position="315"/>
        <end position="326"/>
    </location>
</feature>
<feature type="compositionally biased region" description="Polar residues" evidence="9">
    <location>
        <begin position="476"/>
        <end position="486"/>
    </location>
</feature>
<feature type="compositionally biased region" description="Low complexity" evidence="9">
    <location>
        <begin position="508"/>
        <end position="540"/>
    </location>
</feature>
<feature type="compositionally biased region" description="Low complexity" evidence="9">
    <location>
        <begin position="97"/>
        <end position="115"/>
    </location>
</feature>